<proteinExistence type="inferred from homology"/>
<dbReference type="InterPro" id="IPR036388">
    <property type="entry name" value="WH-like_DNA-bd_sf"/>
</dbReference>
<sequence length="195" mass="21395">MLSNQAKIESLLFVSGADGISATQLAQLTGLLKPAVYAQINKLNEKYQADHACSVEIIEANERFRLVTKKSFAPLLKEYFAAPATTEISGASLETLAIVAYKQPVTRLQIEEIRGVQSGGVIQKLLLLELISEAGRLDAPGRPILYQTTDTFLDYFGLNSLKELPPLPQDDAEATDQSDNFMELFSQTLGQTTEE</sequence>
<dbReference type="InterPro" id="IPR005234">
    <property type="entry name" value="ScpB_csome_segregation"/>
</dbReference>
<comment type="subunit">
    <text evidence="5">Homodimer. Homodimerization may be required to stabilize the binding of ScpA to the Smc head domains. Component of a cohesin-like complex composed of ScpA, ScpB and the Smc homodimer, in which ScpA and ScpB bind to the head domain of Smc. The presence of the three proteins is required for the association of the complex with DNA.</text>
</comment>
<evidence type="ECO:0000256" key="1">
    <source>
        <dbReference type="ARBA" id="ARBA00022490"/>
    </source>
</evidence>
<dbReference type="PIRSF" id="PIRSF019345">
    <property type="entry name" value="ScpB"/>
    <property type="match status" value="1"/>
</dbReference>
<dbReference type="PANTHER" id="PTHR34298:SF2">
    <property type="entry name" value="SEGREGATION AND CONDENSATION PROTEIN B"/>
    <property type="match status" value="1"/>
</dbReference>
<comment type="subcellular location">
    <subcellularLocation>
        <location evidence="5">Cytoplasm</location>
    </subcellularLocation>
    <text evidence="5">Associated with two foci at the outer edges of the nucleoid region in young cells, and at four foci within both cell halves in older cells.</text>
</comment>
<dbReference type="Proteomes" id="UP000182089">
    <property type="component" value="Unassembled WGS sequence"/>
</dbReference>
<dbReference type="NCBIfam" id="TIGR00281">
    <property type="entry name" value="SMC-Scp complex subunit ScpB"/>
    <property type="match status" value="1"/>
</dbReference>
<reference evidence="6 7" key="1">
    <citation type="submission" date="2016-10" db="EMBL/GenBank/DDBJ databases">
        <authorList>
            <person name="Varghese N."/>
            <person name="Submissions S."/>
        </authorList>
    </citation>
    <scope>NUCLEOTIDE SEQUENCE [LARGE SCALE GENOMIC DNA]</scope>
    <source>
        <strain evidence="6 7">WC1T17</strain>
    </source>
</reference>
<dbReference type="Pfam" id="PF04079">
    <property type="entry name" value="SMC_ScpB"/>
    <property type="match status" value="1"/>
</dbReference>
<keyword evidence="3 5" id="KW-0159">Chromosome partition</keyword>
<dbReference type="EMBL" id="FOCC01000006">
    <property type="protein sequence ID" value="SEM66311.1"/>
    <property type="molecule type" value="Genomic_DNA"/>
</dbReference>
<dbReference type="HAMAP" id="MF_01804">
    <property type="entry name" value="ScpB"/>
    <property type="match status" value="1"/>
</dbReference>
<comment type="function">
    <text evidence="5">Participates in chromosomal partition during cell division. May act via the formation of a condensin-like complex containing Smc and ScpA that pull DNA away from mid-cell into both cell halves.</text>
</comment>
<gene>
    <name evidence="5" type="primary">scpB</name>
    <name evidence="6" type="ORF">SAMN05216431_10676</name>
</gene>
<evidence type="ECO:0000313" key="6">
    <source>
        <dbReference type="EMBL" id="SEM66311.1"/>
    </source>
</evidence>
<dbReference type="PANTHER" id="PTHR34298">
    <property type="entry name" value="SEGREGATION AND CONDENSATION PROTEIN B"/>
    <property type="match status" value="1"/>
</dbReference>
<protein>
    <recommendedName>
        <fullName evidence="5">Segregation and condensation protein B</fullName>
    </recommendedName>
</protein>
<name>A0ABY1ABK8_9LACO</name>
<evidence type="ECO:0000256" key="2">
    <source>
        <dbReference type="ARBA" id="ARBA00022618"/>
    </source>
</evidence>
<keyword evidence="4 5" id="KW-0131">Cell cycle</keyword>
<keyword evidence="2 5" id="KW-0132">Cell division</keyword>
<evidence type="ECO:0000256" key="3">
    <source>
        <dbReference type="ARBA" id="ARBA00022829"/>
    </source>
</evidence>
<keyword evidence="1 5" id="KW-0963">Cytoplasm</keyword>
<comment type="caution">
    <text evidence="6">The sequence shown here is derived from an EMBL/GenBank/DDBJ whole genome shotgun (WGS) entry which is preliminary data.</text>
</comment>
<dbReference type="InterPro" id="IPR036390">
    <property type="entry name" value="WH_DNA-bd_sf"/>
</dbReference>
<evidence type="ECO:0000313" key="7">
    <source>
        <dbReference type="Proteomes" id="UP000182089"/>
    </source>
</evidence>
<comment type="similarity">
    <text evidence="5">Belongs to the ScpB family.</text>
</comment>
<dbReference type="SUPFAM" id="SSF46785">
    <property type="entry name" value="Winged helix' DNA-binding domain"/>
    <property type="match status" value="2"/>
</dbReference>
<accession>A0ABY1ABK8</accession>
<organism evidence="6 7">
    <name type="scientific">Ligilactobacillus ruminis</name>
    <dbReference type="NCBI Taxonomy" id="1623"/>
    <lineage>
        <taxon>Bacteria</taxon>
        <taxon>Bacillati</taxon>
        <taxon>Bacillota</taxon>
        <taxon>Bacilli</taxon>
        <taxon>Lactobacillales</taxon>
        <taxon>Lactobacillaceae</taxon>
        <taxon>Ligilactobacillus</taxon>
    </lineage>
</organism>
<evidence type="ECO:0000256" key="5">
    <source>
        <dbReference type="HAMAP-Rule" id="MF_01804"/>
    </source>
</evidence>
<dbReference type="Gene3D" id="1.10.10.10">
    <property type="entry name" value="Winged helix-like DNA-binding domain superfamily/Winged helix DNA-binding domain"/>
    <property type="match status" value="2"/>
</dbReference>
<evidence type="ECO:0000256" key="4">
    <source>
        <dbReference type="ARBA" id="ARBA00023306"/>
    </source>
</evidence>